<accession>A0A364L986</accession>
<reference evidence="15 16" key="1">
    <citation type="journal article" date="2017" name="Biotechnol. Biofuels">
        <title>Differential beta-glucosidase expression as a function of carbon source availability in Talaromyces amestolkiae: a genomic and proteomic approach.</title>
        <authorList>
            <person name="de Eugenio L.I."/>
            <person name="Mendez-Liter J.A."/>
            <person name="Nieto-Dominguez M."/>
            <person name="Alonso L."/>
            <person name="Gil-Munoz J."/>
            <person name="Barriuso J."/>
            <person name="Prieto A."/>
            <person name="Martinez M.J."/>
        </authorList>
    </citation>
    <scope>NUCLEOTIDE SEQUENCE [LARGE SCALE GENOMIC DNA]</scope>
    <source>
        <strain evidence="15 16">CIB</strain>
    </source>
</reference>
<dbReference type="STRING" id="1196081.A0A364L986"/>
<dbReference type="PANTHER" id="PTHR31616:SF12">
    <property type="entry name" value="GLUCOAMYLASE"/>
    <property type="match status" value="1"/>
</dbReference>
<dbReference type="Proteomes" id="UP000249363">
    <property type="component" value="Unassembled WGS sequence"/>
</dbReference>
<dbReference type="InterPro" id="IPR013783">
    <property type="entry name" value="Ig-like_fold"/>
</dbReference>
<organism evidence="15 16">
    <name type="scientific">Talaromyces amestolkiae</name>
    <dbReference type="NCBI Taxonomy" id="1196081"/>
    <lineage>
        <taxon>Eukaryota</taxon>
        <taxon>Fungi</taxon>
        <taxon>Dikarya</taxon>
        <taxon>Ascomycota</taxon>
        <taxon>Pezizomycotina</taxon>
        <taxon>Eurotiomycetes</taxon>
        <taxon>Eurotiomycetidae</taxon>
        <taxon>Eurotiales</taxon>
        <taxon>Trichocomaceae</taxon>
        <taxon>Talaromyces</taxon>
        <taxon>Talaromyces sect. Talaromyces</taxon>
    </lineage>
</organism>
<dbReference type="InterPro" id="IPR012341">
    <property type="entry name" value="6hp_glycosidase-like_sf"/>
</dbReference>
<comment type="similarity">
    <text evidence="2 9">Belongs to the glycosyl hydrolase 15 family.</text>
</comment>
<evidence type="ECO:0000256" key="5">
    <source>
        <dbReference type="ARBA" id="ARBA00023180"/>
    </source>
</evidence>
<dbReference type="InterPro" id="IPR013784">
    <property type="entry name" value="Carb-bd-like_fold"/>
</dbReference>
<dbReference type="AlphaFoldDB" id="A0A364L986"/>
<feature type="active site" description="Proton donor" evidence="10">
    <location>
        <position position="208"/>
    </location>
</feature>
<keyword evidence="7 9" id="KW-0326">Glycosidase</keyword>
<dbReference type="PANTHER" id="PTHR31616">
    <property type="entry name" value="TREHALASE"/>
    <property type="match status" value="1"/>
</dbReference>
<dbReference type="InterPro" id="IPR008928">
    <property type="entry name" value="6-hairpin_glycosidase_sf"/>
</dbReference>
<feature type="binding site" evidence="11">
    <location>
        <position position="149"/>
    </location>
    <ligand>
        <name>substrate</name>
    </ligand>
</feature>
<evidence type="ECO:0000256" key="13">
    <source>
        <dbReference type="SAM" id="SignalP"/>
    </source>
</evidence>
<feature type="chain" id="PRO_5016802857" description="Glucoamylase" evidence="13">
    <location>
        <begin position="21"/>
        <end position="652"/>
    </location>
</feature>
<keyword evidence="6 9" id="KW-0119">Carbohydrate metabolism</keyword>
<evidence type="ECO:0000313" key="16">
    <source>
        <dbReference type="Proteomes" id="UP000249363"/>
    </source>
</evidence>
<dbReference type="EMBL" id="MIKG01000019">
    <property type="protein sequence ID" value="RAO72333.1"/>
    <property type="molecule type" value="Genomic_DNA"/>
</dbReference>
<feature type="region of interest" description="Disordered" evidence="12">
    <location>
        <begin position="506"/>
        <end position="538"/>
    </location>
</feature>
<dbReference type="InterPro" id="IPR008291">
    <property type="entry name" value="Glucoamylase_SBD"/>
</dbReference>
<dbReference type="InterPro" id="IPR046966">
    <property type="entry name" value="Glucoamylase_active_site"/>
</dbReference>
<keyword evidence="16" id="KW-1185">Reference proteome</keyword>
<evidence type="ECO:0000256" key="11">
    <source>
        <dbReference type="PIRSR" id="PIRSR001031-2"/>
    </source>
</evidence>
<dbReference type="FunFam" id="1.50.10.10:FF:000018">
    <property type="entry name" value="Glucoamylase"/>
    <property type="match status" value="1"/>
</dbReference>
<dbReference type="Gene3D" id="1.50.10.10">
    <property type="match status" value="1"/>
</dbReference>
<dbReference type="CDD" id="cd05811">
    <property type="entry name" value="CBM20_glucoamylase"/>
    <property type="match status" value="1"/>
</dbReference>
<dbReference type="Pfam" id="PF00723">
    <property type="entry name" value="Glyco_hydro_15"/>
    <property type="match status" value="1"/>
</dbReference>
<dbReference type="Pfam" id="PF00686">
    <property type="entry name" value="CBM_20"/>
    <property type="match status" value="1"/>
</dbReference>
<comment type="catalytic activity">
    <reaction evidence="1 9">
        <text>Hydrolysis of terminal (1-&gt;4)-linked alpha-D-glucose residues successively from non-reducing ends of the chains with release of beta-D-glucose.</text>
        <dbReference type="EC" id="3.2.1.3"/>
    </reaction>
</comment>
<evidence type="ECO:0000256" key="4">
    <source>
        <dbReference type="ARBA" id="ARBA00022801"/>
    </source>
</evidence>
<feature type="active site" description="Proton acceptor" evidence="10">
    <location>
        <position position="205"/>
    </location>
</feature>
<keyword evidence="5" id="KW-0325">Glycoprotein</keyword>
<gene>
    <name evidence="15" type="ORF">BHQ10_008345</name>
</gene>
<sequence>MTGSLILALAALPLFYGALASPSGLEARVTGTLDSWIAEESSFALEGILANIGSSGALASGAASGIVIASPSTSNPDYFYTWTRDSALTIKQLVELFIAGDTSLQTIIEEYISAQAYLQTVSNPSGDLSTGGLGEPKFNADMTAYTGAWGRPQRDGPALRATALIAYGQWLVDNGYSSWALSNVWPVVENDLAYVTQYWNQTGYDLWEEVDGSSFFTIAVQHRALVEGANFATSLGKTCTNCASQAPEVLCYLQSFWTGSFILANFDSSRSGKDANSLLGTIHTFDPEAACDDTTFQPCSSRALANHKVVTDAFRSIYTINSGIAEGEGVAIGRYPEDSYVGGNPWFLCTFAAAEVLYDALYQWNQIGSITIDSTSLAFFEDVYSSAAVGTYSSSSTAYSSIVSAVKTYADGYLSIAQTYAPSNLTLSEQYDKSTGVSISAANLTWSYAAFLSAVNRRDSAVPAAWGETSASSVPATCVATSATGTYSTATATTWPATLTGGSTAATTTTTTATGTTSKMTSSSTTTSSTSKTTTTTKTSTACSTPTAVAVTFDLIATTTYGENIYISGSSSQLGDWDTSDAVALSAADYTSSDNLWFVTISLPAGQSFEYKFIREESDGTIEWEDISNRDYTVPAACGTTTATVSDTWDTD</sequence>
<evidence type="ECO:0000256" key="1">
    <source>
        <dbReference type="ARBA" id="ARBA00001863"/>
    </source>
</evidence>
<dbReference type="GO" id="GO:2001070">
    <property type="term" value="F:starch binding"/>
    <property type="evidence" value="ECO:0007669"/>
    <property type="project" value="InterPro"/>
</dbReference>
<evidence type="ECO:0000313" key="15">
    <source>
        <dbReference type="EMBL" id="RAO72333.1"/>
    </source>
</evidence>
<proteinExistence type="inferred from homology"/>
<keyword evidence="4 9" id="KW-0378">Hydrolase</keyword>
<dbReference type="SMART" id="SM01065">
    <property type="entry name" value="CBM_2"/>
    <property type="match status" value="1"/>
</dbReference>
<dbReference type="RefSeq" id="XP_040736847.1">
    <property type="nucleotide sequence ID" value="XM_040881140.1"/>
</dbReference>
<dbReference type="InterPro" id="IPR034836">
    <property type="entry name" value="CBM20_glucoamylase"/>
</dbReference>
<evidence type="ECO:0000256" key="7">
    <source>
        <dbReference type="ARBA" id="ARBA00023295"/>
    </source>
</evidence>
<evidence type="ECO:0000256" key="9">
    <source>
        <dbReference type="PIRNR" id="PIRNR001031"/>
    </source>
</evidence>
<protein>
    <recommendedName>
        <fullName evidence="9">Glucoamylase</fullName>
        <ecNumber evidence="9">3.2.1.3</ecNumber>
    </recommendedName>
    <alternativeName>
        <fullName evidence="9">1,4-alpha-D-glucan glucohydrolase</fullName>
    </alternativeName>
    <alternativeName>
        <fullName evidence="9">Glucan 1,4-alpha-glucosidase</fullName>
    </alternativeName>
</protein>
<keyword evidence="8 9" id="KW-0624">Polysaccharide degradation</keyword>
<evidence type="ECO:0000256" key="2">
    <source>
        <dbReference type="ARBA" id="ARBA00006188"/>
    </source>
</evidence>
<keyword evidence="3 13" id="KW-0732">Signal</keyword>
<feature type="signal peptide" evidence="13">
    <location>
        <begin position="1"/>
        <end position="20"/>
    </location>
</feature>
<evidence type="ECO:0000256" key="12">
    <source>
        <dbReference type="SAM" id="MobiDB-lite"/>
    </source>
</evidence>
<evidence type="ECO:0000256" key="3">
    <source>
        <dbReference type="ARBA" id="ARBA00022729"/>
    </source>
</evidence>
<dbReference type="GeneID" id="63797559"/>
<dbReference type="Gene3D" id="2.60.40.10">
    <property type="entry name" value="Immunoglobulins"/>
    <property type="match status" value="1"/>
</dbReference>
<dbReference type="InterPro" id="IPR002044">
    <property type="entry name" value="CBM20"/>
</dbReference>
<dbReference type="FunFam" id="2.60.40.10:FF:000552">
    <property type="entry name" value="Related to glucoamylase"/>
    <property type="match status" value="1"/>
</dbReference>
<dbReference type="GO" id="GO:0004339">
    <property type="term" value="F:glucan 1,4-alpha-glucosidase activity"/>
    <property type="evidence" value="ECO:0007669"/>
    <property type="project" value="UniProtKB-EC"/>
</dbReference>
<dbReference type="PRINTS" id="PR00736">
    <property type="entry name" value="GLHYDRLASE15"/>
</dbReference>
<name>A0A364L986_TALAM</name>
<dbReference type="GO" id="GO:0000324">
    <property type="term" value="C:fungal-type vacuole"/>
    <property type="evidence" value="ECO:0007669"/>
    <property type="project" value="TreeGrafter"/>
</dbReference>
<dbReference type="PROSITE" id="PS00820">
    <property type="entry name" value="GLUCOAMYLASE"/>
    <property type="match status" value="1"/>
</dbReference>
<evidence type="ECO:0000256" key="8">
    <source>
        <dbReference type="ARBA" id="ARBA00023326"/>
    </source>
</evidence>
<evidence type="ECO:0000256" key="10">
    <source>
        <dbReference type="PIRSR" id="PIRSR001031-1"/>
    </source>
</evidence>
<comment type="caution">
    <text evidence="15">The sequence shown here is derived from an EMBL/GenBank/DDBJ whole genome shotgun (WGS) entry which is preliminary data.</text>
</comment>
<dbReference type="EC" id="3.2.1.3" evidence="9"/>
<evidence type="ECO:0000256" key="6">
    <source>
        <dbReference type="ARBA" id="ARBA00023277"/>
    </source>
</evidence>
<dbReference type="PIRSF" id="PIRSF001031">
    <property type="entry name" value="Glu-a-glcsd_SBD"/>
    <property type="match status" value="1"/>
</dbReference>
<dbReference type="SUPFAM" id="SSF49452">
    <property type="entry name" value="Starch-binding domain-like"/>
    <property type="match status" value="1"/>
</dbReference>
<dbReference type="InterPro" id="IPR011613">
    <property type="entry name" value="GH15-like"/>
</dbReference>
<dbReference type="InterPro" id="IPR000165">
    <property type="entry name" value="Glucoamylase"/>
</dbReference>
<feature type="domain" description="CBM20" evidence="14">
    <location>
        <begin position="543"/>
        <end position="651"/>
    </location>
</feature>
<evidence type="ECO:0000259" key="14">
    <source>
        <dbReference type="PROSITE" id="PS51166"/>
    </source>
</evidence>
<dbReference type="PROSITE" id="PS51166">
    <property type="entry name" value="CBM20"/>
    <property type="match status" value="1"/>
</dbReference>
<dbReference type="SUPFAM" id="SSF48208">
    <property type="entry name" value="Six-hairpin glycosidases"/>
    <property type="match status" value="1"/>
</dbReference>
<dbReference type="GO" id="GO:0000272">
    <property type="term" value="P:polysaccharide catabolic process"/>
    <property type="evidence" value="ECO:0007669"/>
    <property type="project" value="UniProtKB-KW"/>
</dbReference>
<dbReference type="OrthoDB" id="6123450at2759"/>